<keyword evidence="1" id="KW-0732">Signal</keyword>
<evidence type="ECO:0000313" key="3">
    <source>
        <dbReference type="EMBL" id="HIQ63322.1"/>
    </source>
</evidence>
<dbReference type="Pfam" id="PF08239">
    <property type="entry name" value="SH3_3"/>
    <property type="match status" value="1"/>
</dbReference>
<gene>
    <name evidence="3" type="ORF">IAA66_07010</name>
</gene>
<comment type="caution">
    <text evidence="3">The sequence shown here is derived from an EMBL/GenBank/DDBJ whole genome shotgun (WGS) entry which is preliminary data.</text>
</comment>
<protein>
    <recommendedName>
        <fullName evidence="2">SH3b domain-containing protein</fullName>
    </recommendedName>
</protein>
<sequence length="252" mass="27412">MKRLFVVFLLLCLTLTTSALAAGSYVPGDFRGATDAQIATNVAVVVTRNVTLRSLASYDGQRLASIPGETVLEVLSQSSDGRWLQVAYYKDGTRLTGWVLTEYVVQNPMTLILRADNVPAYAAPSSQAKKVGSLPAYTRLTVIGEWDDYYVVSLRNAAACIRKDARYWTDWDLLHYEQSGQRLTLYTLGSTVLRTGPGTDWASAERVTAGTTLEALSAYQENGWYVVRFGDGDLAYVNASDVQVVGGDGAVG</sequence>
<feature type="chain" id="PRO_5038382509" description="SH3b domain-containing protein" evidence="1">
    <location>
        <begin position="22"/>
        <end position="252"/>
    </location>
</feature>
<evidence type="ECO:0000259" key="2">
    <source>
        <dbReference type="SMART" id="SM00287"/>
    </source>
</evidence>
<feature type="signal peptide" evidence="1">
    <location>
        <begin position="1"/>
        <end position="21"/>
    </location>
</feature>
<dbReference type="PANTHER" id="PTHR34408:SF1">
    <property type="entry name" value="GLYCOSYL HYDROLASE FAMILY 19 DOMAIN-CONTAINING PROTEIN HI_1415"/>
    <property type="match status" value="1"/>
</dbReference>
<name>A0A9D1CJ31_9FIRM</name>
<dbReference type="Gene3D" id="2.30.30.40">
    <property type="entry name" value="SH3 Domains"/>
    <property type="match status" value="2"/>
</dbReference>
<dbReference type="Proteomes" id="UP000886819">
    <property type="component" value="Unassembled WGS sequence"/>
</dbReference>
<organism evidence="3 4">
    <name type="scientific">Candidatus Avichristensenella intestinipullorum</name>
    <dbReference type="NCBI Taxonomy" id="2840693"/>
    <lineage>
        <taxon>Bacteria</taxon>
        <taxon>Bacillati</taxon>
        <taxon>Bacillota</taxon>
        <taxon>Clostridia</taxon>
        <taxon>Candidatus Avichristensenella</taxon>
    </lineage>
</organism>
<dbReference type="AlphaFoldDB" id="A0A9D1CJ31"/>
<feature type="domain" description="SH3b" evidence="2">
    <location>
        <begin position="40"/>
        <end position="108"/>
    </location>
</feature>
<evidence type="ECO:0000256" key="1">
    <source>
        <dbReference type="SAM" id="SignalP"/>
    </source>
</evidence>
<accession>A0A9D1CJ31</accession>
<feature type="domain" description="SH3b" evidence="2">
    <location>
        <begin position="181"/>
        <end position="245"/>
    </location>
</feature>
<dbReference type="PANTHER" id="PTHR34408">
    <property type="entry name" value="FAMILY PROTEIN, PUTATIVE-RELATED"/>
    <property type="match status" value="1"/>
</dbReference>
<proteinExistence type="predicted"/>
<dbReference type="EMBL" id="DVFI01000099">
    <property type="protein sequence ID" value="HIQ63322.1"/>
    <property type="molecule type" value="Genomic_DNA"/>
</dbReference>
<dbReference type="InterPro" id="IPR003646">
    <property type="entry name" value="SH3-like_bac-type"/>
</dbReference>
<dbReference type="SMART" id="SM00287">
    <property type="entry name" value="SH3b"/>
    <property type="match status" value="2"/>
</dbReference>
<dbReference type="InterPro" id="IPR052354">
    <property type="entry name" value="Cell_Wall_Dynamics_Protein"/>
</dbReference>
<reference evidence="3" key="2">
    <citation type="journal article" date="2021" name="PeerJ">
        <title>Extensive microbial diversity within the chicken gut microbiome revealed by metagenomics and culture.</title>
        <authorList>
            <person name="Gilroy R."/>
            <person name="Ravi A."/>
            <person name="Getino M."/>
            <person name="Pursley I."/>
            <person name="Horton D.L."/>
            <person name="Alikhan N.F."/>
            <person name="Baker D."/>
            <person name="Gharbi K."/>
            <person name="Hall N."/>
            <person name="Watson M."/>
            <person name="Adriaenssens E.M."/>
            <person name="Foster-Nyarko E."/>
            <person name="Jarju S."/>
            <person name="Secka A."/>
            <person name="Antonio M."/>
            <person name="Oren A."/>
            <person name="Chaudhuri R.R."/>
            <person name="La Ragione R."/>
            <person name="Hildebrand F."/>
            <person name="Pallen M.J."/>
        </authorList>
    </citation>
    <scope>NUCLEOTIDE SEQUENCE</scope>
    <source>
        <strain evidence="3">ChiHile30-977</strain>
    </source>
</reference>
<reference evidence="3" key="1">
    <citation type="submission" date="2020-10" db="EMBL/GenBank/DDBJ databases">
        <authorList>
            <person name="Gilroy R."/>
        </authorList>
    </citation>
    <scope>NUCLEOTIDE SEQUENCE</scope>
    <source>
        <strain evidence="3">ChiHile30-977</strain>
    </source>
</reference>
<evidence type="ECO:0000313" key="4">
    <source>
        <dbReference type="Proteomes" id="UP000886819"/>
    </source>
</evidence>